<name>A0ACC1JNH9_9FUNG</name>
<reference evidence="1" key="1">
    <citation type="submission" date="2022-07" db="EMBL/GenBank/DDBJ databases">
        <title>Phylogenomic reconstructions and comparative analyses of Kickxellomycotina fungi.</title>
        <authorList>
            <person name="Reynolds N.K."/>
            <person name="Stajich J.E."/>
            <person name="Barry K."/>
            <person name="Grigoriev I.V."/>
            <person name="Crous P."/>
            <person name="Smith M.E."/>
        </authorList>
    </citation>
    <scope>NUCLEOTIDE SEQUENCE</scope>
    <source>
        <strain evidence="1">CBS 109366</strain>
    </source>
</reference>
<evidence type="ECO:0000313" key="1">
    <source>
        <dbReference type="EMBL" id="KAJ2764223.1"/>
    </source>
</evidence>
<gene>
    <name evidence="1" type="ORF">IWQ57_005248</name>
</gene>
<dbReference type="Proteomes" id="UP001140234">
    <property type="component" value="Unassembled WGS sequence"/>
</dbReference>
<protein>
    <submittedName>
        <fullName evidence="1">Uncharacterized protein</fullName>
    </submittedName>
</protein>
<keyword evidence="2" id="KW-1185">Reference proteome</keyword>
<dbReference type="EMBL" id="JANBUJ010002431">
    <property type="protein sequence ID" value="KAJ2764223.1"/>
    <property type="molecule type" value="Genomic_DNA"/>
</dbReference>
<feature type="non-terminal residue" evidence="1">
    <location>
        <position position="1"/>
    </location>
</feature>
<feature type="non-terminal residue" evidence="1">
    <location>
        <position position="125"/>
    </location>
</feature>
<comment type="caution">
    <text evidence="1">The sequence shown here is derived from an EMBL/GenBank/DDBJ whole genome shotgun (WGS) entry which is preliminary data.</text>
</comment>
<evidence type="ECO:0000313" key="2">
    <source>
        <dbReference type="Proteomes" id="UP001140234"/>
    </source>
</evidence>
<sequence>DTPPVLRLPPLVMQHVLRYLVDIPAFEWFEDPGLLDSWGCLAKKLVRLLSVCRYWRQLACPLYYQYAAGCCRVGAYRPIKPARRKARINEIAAPHLRDMVRYVYMDFDIDSLLGERSQTILDGAL</sequence>
<proteinExistence type="predicted"/>
<organism evidence="1 2">
    <name type="scientific">Coemansia nantahalensis</name>
    <dbReference type="NCBI Taxonomy" id="2789366"/>
    <lineage>
        <taxon>Eukaryota</taxon>
        <taxon>Fungi</taxon>
        <taxon>Fungi incertae sedis</taxon>
        <taxon>Zoopagomycota</taxon>
        <taxon>Kickxellomycotina</taxon>
        <taxon>Kickxellomycetes</taxon>
        <taxon>Kickxellales</taxon>
        <taxon>Kickxellaceae</taxon>
        <taxon>Coemansia</taxon>
    </lineage>
</organism>
<accession>A0ACC1JNH9</accession>